<dbReference type="AlphaFoldDB" id="A0A7S2LAG0"/>
<evidence type="ECO:0000313" key="1">
    <source>
        <dbReference type="EMBL" id="CAD9600740.1"/>
    </source>
</evidence>
<dbReference type="Gene3D" id="3.30.360.10">
    <property type="entry name" value="Dihydrodipicolinate Reductase, domain 2"/>
    <property type="match status" value="1"/>
</dbReference>
<evidence type="ECO:0008006" key="2">
    <source>
        <dbReference type="Google" id="ProtNLM"/>
    </source>
</evidence>
<proteinExistence type="predicted"/>
<dbReference type="EMBL" id="HBGZ01014310">
    <property type="protein sequence ID" value="CAD9600740.1"/>
    <property type="molecule type" value="Transcribed_RNA"/>
</dbReference>
<dbReference type="SUPFAM" id="SSF55347">
    <property type="entry name" value="Glyceraldehyde-3-phosphate dehydrogenase-like, C-terminal domain"/>
    <property type="match status" value="1"/>
</dbReference>
<protein>
    <recommendedName>
        <fullName evidence="2">Gfo/Idh/MocA-like oxidoreductase C-terminal domain-containing protein</fullName>
    </recommendedName>
</protein>
<accession>A0A7S2LAG0</accession>
<organism evidence="1">
    <name type="scientific">Skeletonema marinoi</name>
    <dbReference type="NCBI Taxonomy" id="267567"/>
    <lineage>
        <taxon>Eukaryota</taxon>
        <taxon>Sar</taxon>
        <taxon>Stramenopiles</taxon>
        <taxon>Ochrophyta</taxon>
        <taxon>Bacillariophyta</taxon>
        <taxon>Coscinodiscophyceae</taxon>
        <taxon>Thalassiosirophycidae</taxon>
        <taxon>Thalassiosirales</taxon>
        <taxon>Skeletonemataceae</taxon>
        <taxon>Skeletonema</taxon>
        <taxon>Skeletonema marinoi-dohrnii complex</taxon>
    </lineage>
</organism>
<gene>
    <name evidence="1" type="ORF">SMAR0320_LOCUS10238</name>
</gene>
<name>A0A7S2LAG0_9STRA</name>
<sequence length="205" mass="22803">MDMGCHVLDRIDYLFGPVVDVKSEVLRKGGDGEEEEGSDPLVEDYVSMNGRIGQCDWAVISSEGAIVECLWDFSPPDKNNEKNDEDELIITGTHGSLRMAGMGAGLPIEVLDVDGNVIETIEFEAPMHAAQPLIQSIVNELRGVDIDDEEERQQQHYLGKSPARAENAIRTSEVLDAILNSYYGGRHDEFWTRSESWPGLYICDD</sequence>
<reference evidence="1" key="1">
    <citation type="submission" date="2021-01" db="EMBL/GenBank/DDBJ databases">
        <authorList>
            <person name="Corre E."/>
            <person name="Pelletier E."/>
            <person name="Niang G."/>
            <person name="Scheremetjew M."/>
            <person name="Finn R."/>
            <person name="Kale V."/>
            <person name="Holt S."/>
            <person name="Cochrane G."/>
            <person name="Meng A."/>
            <person name="Brown T."/>
            <person name="Cohen L."/>
        </authorList>
    </citation>
    <scope>NUCLEOTIDE SEQUENCE</scope>
    <source>
        <strain evidence="1">SM1012Den-03</strain>
    </source>
</reference>